<protein>
    <submittedName>
        <fullName evidence="2">PASTA domain-containing protein</fullName>
    </submittedName>
</protein>
<dbReference type="RefSeq" id="WP_380083488.1">
    <property type="nucleotide sequence ID" value="NZ_JBHSWD010000001.1"/>
</dbReference>
<reference evidence="3" key="1">
    <citation type="journal article" date="2019" name="Int. J. Syst. Evol. Microbiol.">
        <title>The Global Catalogue of Microorganisms (GCM) 10K type strain sequencing project: providing services to taxonomists for standard genome sequencing and annotation.</title>
        <authorList>
            <consortium name="The Broad Institute Genomics Platform"/>
            <consortium name="The Broad Institute Genome Sequencing Center for Infectious Disease"/>
            <person name="Wu L."/>
            <person name="Ma J."/>
        </authorList>
    </citation>
    <scope>NUCLEOTIDE SEQUENCE [LARGE SCALE GENOMIC DNA]</scope>
    <source>
        <strain evidence="3">CGMCC 1.15772</strain>
    </source>
</reference>
<sequence length="87" mass="8795">MLAGAAYLAQAAAQTYLNPPVGVVAGVTHTPANEAAQKLAAAGFRVAFAEGEAADLPVGDVIRQDPEGETNLPLGRLVTLTVNSPPT</sequence>
<organism evidence="2 3">
    <name type="scientific">Deinococcus lacus</name>
    <dbReference type="NCBI Taxonomy" id="392561"/>
    <lineage>
        <taxon>Bacteria</taxon>
        <taxon>Thermotogati</taxon>
        <taxon>Deinococcota</taxon>
        <taxon>Deinococci</taxon>
        <taxon>Deinococcales</taxon>
        <taxon>Deinococcaceae</taxon>
        <taxon>Deinococcus</taxon>
    </lineage>
</organism>
<dbReference type="Gene3D" id="3.30.10.20">
    <property type="match status" value="1"/>
</dbReference>
<dbReference type="InterPro" id="IPR005543">
    <property type="entry name" value="PASTA_dom"/>
</dbReference>
<dbReference type="Proteomes" id="UP001596297">
    <property type="component" value="Unassembled WGS sequence"/>
</dbReference>
<feature type="domain" description="PASTA" evidence="1">
    <location>
        <begin position="18"/>
        <end position="84"/>
    </location>
</feature>
<dbReference type="SMART" id="SM00740">
    <property type="entry name" value="PASTA"/>
    <property type="match status" value="1"/>
</dbReference>
<keyword evidence="3" id="KW-1185">Reference proteome</keyword>
<name>A0ABW1YHW7_9DEIO</name>
<accession>A0ABW1YHW7</accession>
<comment type="caution">
    <text evidence="2">The sequence shown here is derived from an EMBL/GenBank/DDBJ whole genome shotgun (WGS) entry which is preliminary data.</text>
</comment>
<dbReference type="EMBL" id="JBHSWD010000001">
    <property type="protein sequence ID" value="MFC6592459.1"/>
    <property type="molecule type" value="Genomic_DNA"/>
</dbReference>
<dbReference type="Pfam" id="PF03793">
    <property type="entry name" value="PASTA"/>
    <property type="match status" value="1"/>
</dbReference>
<dbReference type="CDD" id="cd06577">
    <property type="entry name" value="PASTA_pknB"/>
    <property type="match status" value="1"/>
</dbReference>
<evidence type="ECO:0000313" key="2">
    <source>
        <dbReference type="EMBL" id="MFC6592459.1"/>
    </source>
</evidence>
<gene>
    <name evidence="2" type="ORF">ACFP81_10945</name>
</gene>
<evidence type="ECO:0000313" key="3">
    <source>
        <dbReference type="Proteomes" id="UP001596297"/>
    </source>
</evidence>
<dbReference type="PROSITE" id="PS51178">
    <property type="entry name" value="PASTA"/>
    <property type="match status" value="1"/>
</dbReference>
<evidence type="ECO:0000259" key="1">
    <source>
        <dbReference type="PROSITE" id="PS51178"/>
    </source>
</evidence>
<proteinExistence type="predicted"/>